<reference evidence="1" key="1">
    <citation type="submission" date="2019-08" db="EMBL/GenBank/DDBJ databases">
        <authorList>
            <person name="Kucharzyk K."/>
            <person name="Murdoch R.W."/>
            <person name="Higgins S."/>
            <person name="Loffler F."/>
        </authorList>
    </citation>
    <scope>NUCLEOTIDE SEQUENCE</scope>
</reference>
<gene>
    <name evidence="1" type="ORF">SDC9_69392</name>
</gene>
<proteinExistence type="predicted"/>
<dbReference type="AlphaFoldDB" id="A0A644Y308"/>
<protein>
    <submittedName>
        <fullName evidence="1">Uncharacterized protein</fullName>
    </submittedName>
</protein>
<evidence type="ECO:0000313" key="1">
    <source>
        <dbReference type="EMBL" id="MPM22932.1"/>
    </source>
</evidence>
<organism evidence="1">
    <name type="scientific">bioreactor metagenome</name>
    <dbReference type="NCBI Taxonomy" id="1076179"/>
    <lineage>
        <taxon>unclassified sequences</taxon>
        <taxon>metagenomes</taxon>
        <taxon>ecological metagenomes</taxon>
    </lineage>
</organism>
<sequence length="123" mass="13099">MLLHRFLVVGVGLSLLEGDGAHGAFADAVAETVAVGFADQLRLAANDPDGSLVAGFGADAAAVALVLVDSYDSPHYLGHRVSPLCRSFRVVFFRYSTNSSVIFPSSEPKMQPPKGHLSLWSRQ</sequence>
<name>A0A644Y308_9ZZZZ</name>
<dbReference type="EMBL" id="VSSQ01003919">
    <property type="protein sequence ID" value="MPM22932.1"/>
    <property type="molecule type" value="Genomic_DNA"/>
</dbReference>
<accession>A0A644Y308</accession>
<comment type="caution">
    <text evidence="1">The sequence shown here is derived from an EMBL/GenBank/DDBJ whole genome shotgun (WGS) entry which is preliminary data.</text>
</comment>